<dbReference type="SUPFAM" id="SSF49785">
    <property type="entry name" value="Galactose-binding domain-like"/>
    <property type="match status" value="2"/>
</dbReference>
<gene>
    <name evidence="5" type="ORF">HYH03_017043</name>
</gene>
<dbReference type="OrthoDB" id="555876at2759"/>
<dbReference type="GO" id="GO:0006508">
    <property type="term" value="P:proteolysis"/>
    <property type="evidence" value="ECO:0007669"/>
    <property type="project" value="UniProtKB-KW"/>
</dbReference>
<dbReference type="GO" id="GO:0004252">
    <property type="term" value="F:serine-type endopeptidase activity"/>
    <property type="evidence" value="ECO:0007669"/>
    <property type="project" value="InterPro"/>
</dbReference>
<comment type="caution">
    <text evidence="5">The sequence shown here is derived from an EMBL/GenBank/DDBJ whole genome shotgun (WGS) entry which is preliminary data.</text>
</comment>
<feature type="region of interest" description="Disordered" evidence="3">
    <location>
        <begin position="128"/>
        <end position="147"/>
    </location>
</feature>
<reference evidence="5" key="1">
    <citation type="journal article" date="2020" name="bioRxiv">
        <title>Comparative genomics of Chlamydomonas.</title>
        <authorList>
            <person name="Craig R.J."/>
            <person name="Hasan A.R."/>
            <person name="Ness R.W."/>
            <person name="Keightley P.D."/>
        </authorList>
    </citation>
    <scope>NUCLEOTIDE SEQUENCE</scope>
    <source>
        <strain evidence="5">CCAP 11/70</strain>
    </source>
</reference>
<dbReference type="PANTHER" id="PTHR45713:SF6">
    <property type="entry name" value="F5_8 TYPE C DOMAIN-CONTAINING PROTEIN"/>
    <property type="match status" value="1"/>
</dbReference>
<sequence length="584" mass="61351">METVFAGGYVGPRHGDPSISINQAAPPLFQFSSVQPPNSPVIQLRVCCGAGQPGTAFRAQHVELRLANGTAVYLGNPNACDDPQPYLDVPDGFSFAGLMTQQPRNESSLAVDRLAFVFSRPATKPIAPPVPLSARRPPPPASRGYSVSSDEDLAKLYAPVKLQGYIGQVMDYVDTVFEGGILGPRHGEPGGDINVDQPLPTGSLPKYACVASYTGAEVPIPDGDPLGVALNATMPPCGLEFANSITVRLNILHTRLIELILTVTSPSGVTVSLSNRTEAPIDVDGLYSFSDDPSLPPIAEVRTIYYGPFLVPGSYRPEGSLSVWNVSTPASLAGTWSLSAVDTFGNDVTGTVRSFEVEVFGGRVNVALRKTAYASSRDAGSTTSNPSRVTDGNATATQSLFQTSCADPSDVTPWLSVDLGSSLAVDLIVIYNTDSAGRGYTLMNAELRVGGIRIAQPEDTPLIEANPLVWRQEGRGADGQILRAPIQPAARGQWVTLQNFQTPAVVNADGCSWSLSIAELEVYTSRSSASIAAGAPVPPPPGLAAAPSPATLPPLLPPQPWTHRPAAAAPASAAAPAAVEDWRR</sequence>
<feature type="compositionally biased region" description="Pro residues" evidence="3">
    <location>
        <begin position="128"/>
        <end position="141"/>
    </location>
</feature>
<dbReference type="EMBL" id="JAEHOE010000156">
    <property type="protein sequence ID" value="KAG2484162.1"/>
    <property type="molecule type" value="Genomic_DNA"/>
</dbReference>
<feature type="domain" description="P/Homo B" evidence="4">
    <location>
        <begin position="203"/>
        <end position="365"/>
    </location>
</feature>
<keyword evidence="2" id="KW-0378">Hydrolase</keyword>
<feature type="region of interest" description="Disordered" evidence="3">
    <location>
        <begin position="539"/>
        <end position="584"/>
    </location>
</feature>
<accession>A0A835XJ80</accession>
<evidence type="ECO:0000256" key="1">
    <source>
        <dbReference type="ARBA" id="ARBA00022670"/>
    </source>
</evidence>
<dbReference type="InterPro" id="IPR008979">
    <property type="entry name" value="Galactose-bd-like_sf"/>
</dbReference>
<evidence type="ECO:0000313" key="6">
    <source>
        <dbReference type="Proteomes" id="UP000612055"/>
    </source>
</evidence>
<evidence type="ECO:0000313" key="5">
    <source>
        <dbReference type="EMBL" id="KAG2484162.1"/>
    </source>
</evidence>
<dbReference type="PROSITE" id="PS51829">
    <property type="entry name" value="P_HOMO_B"/>
    <property type="match status" value="1"/>
</dbReference>
<evidence type="ECO:0000256" key="3">
    <source>
        <dbReference type="SAM" id="MobiDB-lite"/>
    </source>
</evidence>
<evidence type="ECO:0000256" key="2">
    <source>
        <dbReference type="ARBA" id="ARBA00022801"/>
    </source>
</evidence>
<dbReference type="AlphaFoldDB" id="A0A835XJ80"/>
<dbReference type="Proteomes" id="UP000612055">
    <property type="component" value="Unassembled WGS sequence"/>
</dbReference>
<evidence type="ECO:0000259" key="4">
    <source>
        <dbReference type="PROSITE" id="PS51829"/>
    </source>
</evidence>
<protein>
    <recommendedName>
        <fullName evidence="4">P/Homo B domain-containing protein</fullName>
    </recommendedName>
</protein>
<dbReference type="PANTHER" id="PTHR45713">
    <property type="entry name" value="FTP DOMAIN-CONTAINING PROTEIN"/>
    <property type="match status" value="1"/>
</dbReference>
<keyword evidence="1" id="KW-0645">Protease</keyword>
<keyword evidence="6" id="KW-1185">Reference proteome</keyword>
<dbReference type="Gene3D" id="2.60.120.260">
    <property type="entry name" value="Galactose-binding domain-like"/>
    <property type="match status" value="2"/>
</dbReference>
<name>A0A835XJ80_9CHLO</name>
<dbReference type="InterPro" id="IPR051941">
    <property type="entry name" value="BG_Antigen-Binding_Lectin"/>
</dbReference>
<organism evidence="5 6">
    <name type="scientific">Edaphochlamys debaryana</name>
    <dbReference type="NCBI Taxonomy" id="47281"/>
    <lineage>
        <taxon>Eukaryota</taxon>
        <taxon>Viridiplantae</taxon>
        <taxon>Chlorophyta</taxon>
        <taxon>core chlorophytes</taxon>
        <taxon>Chlorophyceae</taxon>
        <taxon>CS clade</taxon>
        <taxon>Chlamydomonadales</taxon>
        <taxon>Chlamydomonadales incertae sedis</taxon>
        <taxon>Edaphochlamys</taxon>
    </lineage>
</organism>
<dbReference type="InterPro" id="IPR002884">
    <property type="entry name" value="P_dom"/>
</dbReference>
<proteinExistence type="predicted"/>
<feature type="compositionally biased region" description="Low complexity" evidence="3">
    <location>
        <begin position="565"/>
        <end position="578"/>
    </location>
</feature>
<feature type="compositionally biased region" description="Pro residues" evidence="3">
    <location>
        <begin position="550"/>
        <end position="560"/>
    </location>
</feature>